<dbReference type="InterPro" id="IPR011333">
    <property type="entry name" value="SKP1/BTB/POZ_sf"/>
</dbReference>
<protein>
    <recommendedName>
        <fullName evidence="1">BTB domain-containing protein</fullName>
    </recommendedName>
</protein>
<dbReference type="EMBL" id="JAPFFF010000001">
    <property type="protein sequence ID" value="KAK8898542.1"/>
    <property type="molecule type" value="Genomic_DNA"/>
</dbReference>
<reference evidence="2 3" key="1">
    <citation type="submission" date="2024-04" db="EMBL/GenBank/DDBJ databases">
        <title>Tritrichomonas musculus Genome.</title>
        <authorList>
            <person name="Alves-Ferreira E."/>
            <person name="Grigg M."/>
            <person name="Lorenzi H."/>
            <person name="Galac M."/>
        </authorList>
    </citation>
    <scope>NUCLEOTIDE SEQUENCE [LARGE SCALE GENOMIC DNA]</scope>
    <source>
        <strain evidence="2 3">EAF2021</strain>
    </source>
</reference>
<gene>
    <name evidence="2" type="ORF">M9Y10_000834</name>
</gene>
<feature type="domain" description="BTB" evidence="1">
    <location>
        <begin position="53"/>
        <end position="120"/>
    </location>
</feature>
<dbReference type="InterPro" id="IPR000210">
    <property type="entry name" value="BTB/POZ_dom"/>
</dbReference>
<evidence type="ECO:0000259" key="1">
    <source>
        <dbReference type="PROSITE" id="PS50097"/>
    </source>
</evidence>
<proteinExistence type="predicted"/>
<dbReference type="Gene3D" id="3.30.710.10">
    <property type="entry name" value="Potassium Channel Kv1.1, Chain A"/>
    <property type="match status" value="1"/>
</dbReference>
<name>A0ABR2L5N2_9EUKA</name>
<dbReference type="Pfam" id="PF00651">
    <property type="entry name" value="BTB"/>
    <property type="match status" value="1"/>
</dbReference>
<evidence type="ECO:0000313" key="3">
    <source>
        <dbReference type="Proteomes" id="UP001470230"/>
    </source>
</evidence>
<dbReference type="SUPFAM" id="SSF54695">
    <property type="entry name" value="POZ domain"/>
    <property type="match status" value="1"/>
</dbReference>
<dbReference type="PROSITE" id="PS50097">
    <property type="entry name" value="BTB"/>
    <property type="match status" value="1"/>
</dbReference>
<evidence type="ECO:0000313" key="2">
    <source>
        <dbReference type="EMBL" id="KAK8898542.1"/>
    </source>
</evidence>
<dbReference type="CDD" id="cd18186">
    <property type="entry name" value="BTB_POZ_ZBTB_KLHL-like"/>
    <property type="match status" value="1"/>
</dbReference>
<comment type="caution">
    <text evidence="2">The sequence shown here is derived from an EMBL/GenBank/DDBJ whole genome shotgun (WGS) entry which is preliminary data.</text>
</comment>
<keyword evidence="3" id="KW-1185">Reference proteome</keyword>
<sequence length="503" mass="58430">MFSKENQCKKEDENELLNQSDTIKSVFIAKNNDVFHFRFFPKFDEYRQKKVFIDCQFNLENEEIYAHRIILSKFSKIFSNYFSIVNDSKNILSVPIPFNINSLFPQMIDFFYKEKLDNDLVFEDPIPLYMMALVYDVPSLSFILNDITNESLNMSNVLSYVSHFKRIRIDPIYSSIFPGISESFKKMIDRSLEFAPFIADHFDEFPIQYLYESLSPQLLAEVLIKTDFDDKKRITIIDDFVMHNGDPTDNECKYLHKVINWKSNNSYQLFVDHDANWVFPSIAINPLSTIFDNRRKTINSMIDFLSNHNQKNNNWYLMSWITSIKNSTGDDHLEDCKLIDFASTIGGAISHPINPTLYRFIKTKASNGLQMPQYRELLFDRECYADNTDKYYLSYPYADDNITQFIGYEFELPCYIPKQIIYRPVAGKCYPLVVVGKAFGNDGSLVYCSPYVSVNNSIDEVKIDLNVDKPIKSVIMEMVGNNSGDLNVLRASSLDIIGRFAPS</sequence>
<dbReference type="Proteomes" id="UP001470230">
    <property type="component" value="Unassembled WGS sequence"/>
</dbReference>
<organism evidence="2 3">
    <name type="scientific">Tritrichomonas musculus</name>
    <dbReference type="NCBI Taxonomy" id="1915356"/>
    <lineage>
        <taxon>Eukaryota</taxon>
        <taxon>Metamonada</taxon>
        <taxon>Parabasalia</taxon>
        <taxon>Tritrichomonadida</taxon>
        <taxon>Tritrichomonadidae</taxon>
        <taxon>Tritrichomonas</taxon>
    </lineage>
</organism>
<accession>A0ABR2L5N2</accession>